<comment type="caution">
    <text evidence="2">The sequence shown here is derived from an EMBL/GenBank/DDBJ whole genome shotgun (WGS) entry which is preliminary data.</text>
</comment>
<keyword evidence="3" id="KW-1185">Reference proteome</keyword>
<gene>
    <name evidence="2" type="ORF">EYF80_001708</name>
</gene>
<accession>A0A4Z2JDS1</accession>
<evidence type="ECO:0000256" key="1">
    <source>
        <dbReference type="SAM" id="Phobius"/>
    </source>
</evidence>
<keyword evidence="1" id="KW-1133">Transmembrane helix</keyword>
<feature type="transmembrane region" description="Helical" evidence="1">
    <location>
        <begin position="112"/>
        <end position="130"/>
    </location>
</feature>
<proteinExistence type="predicted"/>
<dbReference type="Proteomes" id="UP000314294">
    <property type="component" value="Unassembled WGS sequence"/>
</dbReference>
<dbReference type="AlphaFoldDB" id="A0A4Z2JDS1"/>
<protein>
    <submittedName>
        <fullName evidence="2">Uncharacterized protein</fullName>
    </submittedName>
</protein>
<keyword evidence="1" id="KW-0472">Membrane</keyword>
<name>A0A4Z2JDS1_9TELE</name>
<dbReference type="EMBL" id="SRLO01000007">
    <property type="protein sequence ID" value="TNN88127.1"/>
    <property type="molecule type" value="Genomic_DNA"/>
</dbReference>
<evidence type="ECO:0000313" key="2">
    <source>
        <dbReference type="EMBL" id="TNN88127.1"/>
    </source>
</evidence>
<evidence type="ECO:0000313" key="3">
    <source>
        <dbReference type="Proteomes" id="UP000314294"/>
    </source>
</evidence>
<reference evidence="2 3" key="1">
    <citation type="submission" date="2019-03" db="EMBL/GenBank/DDBJ databases">
        <title>First draft genome of Liparis tanakae, snailfish: a comprehensive survey of snailfish specific genes.</title>
        <authorList>
            <person name="Kim W."/>
            <person name="Song I."/>
            <person name="Jeong J.-H."/>
            <person name="Kim D."/>
            <person name="Kim S."/>
            <person name="Ryu S."/>
            <person name="Song J.Y."/>
            <person name="Lee S.K."/>
        </authorList>
    </citation>
    <scope>NUCLEOTIDE SEQUENCE [LARGE SCALE GENOMIC DNA]</scope>
    <source>
        <tissue evidence="2">Muscle</tissue>
    </source>
</reference>
<organism evidence="2 3">
    <name type="scientific">Liparis tanakae</name>
    <name type="common">Tanaka's snailfish</name>
    <dbReference type="NCBI Taxonomy" id="230148"/>
    <lineage>
        <taxon>Eukaryota</taxon>
        <taxon>Metazoa</taxon>
        <taxon>Chordata</taxon>
        <taxon>Craniata</taxon>
        <taxon>Vertebrata</taxon>
        <taxon>Euteleostomi</taxon>
        <taxon>Actinopterygii</taxon>
        <taxon>Neopterygii</taxon>
        <taxon>Teleostei</taxon>
        <taxon>Neoteleostei</taxon>
        <taxon>Acanthomorphata</taxon>
        <taxon>Eupercaria</taxon>
        <taxon>Perciformes</taxon>
        <taxon>Cottioidei</taxon>
        <taxon>Cottales</taxon>
        <taxon>Liparidae</taxon>
        <taxon>Liparis</taxon>
    </lineage>
</organism>
<sequence length="154" mass="16419">MSDLDPPPAGQVPVEVELLLQLQGLVPGGYIRYCLSGGKVRGPGSGGQQLSANSRLWSNRLQCSACVSGPGPYPEAGEAASALRVKKDGPSEGAEGGMFPGRNKGLLQMTSLSFGAPSLLNFFIFILRFWNQILTCLSVRFNSLATSYLRSLVR</sequence>
<keyword evidence="1" id="KW-0812">Transmembrane</keyword>